<dbReference type="SUPFAM" id="SSF52540">
    <property type="entry name" value="P-loop containing nucleoside triphosphate hydrolases"/>
    <property type="match status" value="1"/>
</dbReference>
<evidence type="ECO:0000313" key="2">
    <source>
        <dbReference type="EMBL" id="MFC4310984.1"/>
    </source>
</evidence>
<comment type="caution">
    <text evidence="2">The sequence shown here is derived from an EMBL/GenBank/DDBJ whole genome shotgun (WGS) entry which is preliminary data.</text>
</comment>
<dbReference type="InterPro" id="IPR002586">
    <property type="entry name" value="CobQ/CobB/MinD/ParA_Nub-bd_dom"/>
</dbReference>
<dbReference type="CDD" id="cd02042">
    <property type="entry name" value="ParAB_family"/>
    <property type="match status" value="1"/>
</dbReference>
<dbReference type="RefSeq" id="WP_380598939.1">
    <property type="nucleotide sequence ID" value="NZ_JBHSDU010000003.1"/>
</dbReference>
<protein>
    <submittedName>
        <fullName evidence="2">AAA family ATPase</fullName>
    </submittedName>
</protein>
<proteinExistence type="predicted"/>
<evidence type="ECO:0000259" key="1">
    <source>
        <dbReference type="Pfam" id="PF01656"/>
    </source>
</evidence>
<dbReference type="InterPro" id="IPR027417">
    <property type="entry name" value="P-loop_NTPase"/>
</dbReference>
<feature type="domain" description="CobQ/CobB/MinD/ParA nucleotide binding" evidence="1">
    <location>
        <begin position="4"/>
        <end position="185"/>
    </location>
</feature>
<dbReference type="InterPro" id="IPR050678">
    <property type="entry name" value="DNA_Partitioning_ATPase"/>
</dbReference>
<sequence length="340" mass="36629">MQKIVVLNPKGGSGKTTIATNLASYFAVEKLRPTLMDMDAQGSSTHWLSKRTQEQALIHGIAAYERNTGLTRSFATRLPLDTQRLVVDTPAAVEPQKLPDITRNATAVLVPVLPSDIDIHAAAKCISNLLLIAKLRRDEQRIAVIANRVKKQTLIYKSLMKFLENLQIPVIATLRDSQAYIRSAEIGLGVFEMKPNSVREDLEQWLPLVGWLAQRKPLHIEPGTPAITSALTSSPMTATTSLESIMPPVAASKPSLAQTPQVTAATPTLARALAAAPAPVRPKPALPVSPSTPQPQLSPAAVVNAIASPASALAPRVGSKSDKIERSESLLPSLLRRVFR</sequence>
<dbReference type="EMBL" id="JBHSDU010000003">
    <property type="protein sequence ID" value="MFC4310984.1"/>
    <property type="molecule type" value="Genomic_DNA"/>
</dbReference>
<name>A0ABV8STN0_9GAMM</name>
<keyword evidence="3" id="KW-1185">Reference proteome</keyword>
<organism evidence="2 3">
    <name type="scientific">Steroidobacter flavus</name>
    <dbReference type="NCBI Taxonomy" id="1842136"/>
    <lineage>
        <taxon>Bacteria</taxon>
        <taxon>Pseudomonadati</taxon>
        <taxon>Pseudomonadota</taxon>
        <taxon>Gammaproteobacteria</taxon>
        <taxon>Steroidobacterales</taxon>
        <taxon>Steroidobacteraceae</taxon>
        <taxon>Steroidobacter</taxon>
    </lineage>
</organism>
<dbReference type="PANTHER" id="PTHR13696">
    <property type="entry name" value="P-LOOP CONTAINING NUCLEOSIDE TRIPHOSPHATE HYDROLASE"/>
    <property type="match status" value="1"/>
</dbReference>
<gene>
    <name evidence="2" type="ORF">ACFPN2_17945</name>
</gene>
<dbReference type="Proteomes" id="UP001595904">
    <property type="component" value="Unassembled WGS sequence"/>
</dbReference>
<dbReference type="Gene3D" id="3.40.50.300">
    <property type="entry name" value="P-loop containing nucleotide triphosphate hydrolases"/>
    <property type="match status" value="1"/>
</dbReference>
<dbReference type="Pfam" id="PF01656">
    <property type="entry name" value="CbiA"/>
    <property type="match status" value="1"/>
</dbReference>
<evidence type="ECO:0000313" key="3">
    <source>
        <dbReference type="Proteomes" id="UP001595904"/>
    </source>
</evidence>
<reference evidence="3" key="1">
    <citation type="journal article" date="2019" name="Int. J. Syst. Evol. Microbiol.">
        <title>The Global Catalogue of Microorganisms (GCM) 10K type strain sequencing project: providing services to taxonomists for standard genome sequencing and annotation.</title>
        <authorList>
            <consortium name="The Broad Institute Genomics Platform"/>
            <consortium name="The Broad Institute Genome Sequencing Center for Infectious Disease"/>
            <person name="Wu L."/>
            <person name="Ma J."/>
        </authorList>
    </citation>
    <scope>NUCLEOTIDE SEQUENCE [LARGE SCALE GENOMIC DNA]</scope>
    <source>
        <strain evidence="3">CGMCC 1.10759</strain>
    </source>
</reference>
<accession>A0ABV8STN0</accession>
<dbReference type="PANTHER" id="PTHR13696:SF96">
    <property type="entry name" value="COBQ_COBB_MIND_PARA NUCLEOTIDE BINDING DOMAIN-CONTAINING PROTEIN"/>
    <property type="match status" value="1"/>
</dbReference>